<keyword evidence="2" id="KW-1185">Reference proteome</keyword>
<proteinExistence type="predicted"/>
<sequence>MVLYLGVYRFLQMKGQCNEMFFQRIYTDSDTTRMEVVFVKNGRDQYRKTDLINRKKKRKTWSTAQDSTKRKMLQFKLPSYQAVSAHQKICKLDMKGH</sequence>
<dbReference type="EMBL" id="BPLR01005808">
    <property type="protein sequence ID" value="GIY05103.1"/>
    <property type="molecule type" value="Genomic_DNA"/>
</dbReference>
<accession>A0AAV4QCQ3</accession>
<comment type="caution">
    <text evidence="1">The sequence shown here is derived from an EMBL/GenBank/DDBJ whole genome shotgun (WGS) entry which is preliminary data.</text>
</comment>
<evidence type="ECO:0000313" key="2">
    <source>
        <dbReference type="Proteomes" id="UP001054945"/>
    </source>
</evidence>
<reference evidence="1 2" key="1">
    <citation type="submission" date="2021-06" db="EMBL/GenBank/DDBJ databases">
        <title>Caerostris extrusa draft genome.</title>
        <authorList>
            <person name="Kono N."/>
            <person name="Arakawa K."/>
        </authorList>
    </citation>
    <scope>NUCLEOTIDE SEQUENCE [LARGE SCALE GENOMIC DNA]</scope>
</reference>
<dbReference type="Proteomes" id="UP001054945">
    <property type="component" value="Unassembled WGS sequence"/>
</dbReference>
<gene>
    <name evidence="1" type="ORF">CEXT_729911</name>
</gene>
<name>A0AAV4QCQ3_CAEEX</name>
<dbReference type="AlphaFoldDB" id="A0AAV4QCQ3"/>
<evidence type="ECO:0000313" key="1">
    <source>
        <dbReference type="EMBL" id="GIY05103.1"/>
    </source>
</evidence>
<protein>
    <submittedName>
        <fullName evidence="1">Uncharacterized protein</fullName>
    </submittedName>
</protein>
<organism evidence="1 2">
    <name type="scientific">Caerostris extrusa</name>
    <name type="common">Bark spider</name>
    <name type="synonym">Caerostris bankana</name>
    <dbReference type="NCBI Taxonomy" id="172846"/>
    <lineage>
        <taxon>Eukaryota</taxon>
        <taxon>Metazoa</taxon>
        <taxon>Ecdysozoa</taxon>
        <taxon>Arthropoda</taxon>
        <taxon>Chelicerata</taxon>
        <taxon>Arachnida</taxon>
        <taxon>Araneae</taxon>
        <taxon>Araneomorphae</taxon>
        <taxon>Entelegynae</taxon>
        <taxon>Araneoidea</taxon>
        <taxon>Araneidae</taxon>
        <taxon>Caerostris</taxon>
    </lineage>
</organism>